<dbReference type="InterPro" id="IPR053759">
    <property type="entry name" value="CDI_Immunity_Comp"/>
</dbReference>
<dbReference type="AlphaFoldDB" id="A0A3M9XS97"/>
<proteinExistence type="predicted"/>
<comment type="caution">
    <text evidence="1">The sequence shown here is derived from an EMBL/GenBank/DDBJ whole genome shotgun (WGS) entry which is preliminary data.</text>
</comment>
<organism evidence="1 2">
    <name type="scientific">Methylocystis hirsuta</name>
    <dbReference type="NCBI Taxonomy" id="369798"/>
    <lineage>
        <taxon>Bacteria</taxon>
        <taxon>Pseudomonadati</taxon>
        <taxon>Pseudomonadota</taxon>
        <taxon>Alphaproteobacteria</taxon>
        <taxon>Hyphomicrobiales</taxon>
        <taxon>Methylocystaceae</taxon>
        <taxon>Methylocystis</taxon>
    </lineage>
</organism>
<protein>
    <submittedName>
        <fullName evidence="1">Uncharacterized protein</fullName>
    </submittedName>
</protein>
<sequence length="61" mass="7051">MEHEQEHAAEYGITVKSGFLIQWNKEGGAEYIPDIPRIIYEVFGRNKVLVFDLDYELIPPA</sequence>
<keyword evidence="2" id="KW-1185">Reference proteome</keyword>
<gene>
    <name evidence="1" type="ORF">D1O30_17745</name>
</gene>
<dbReference type="Gene3D" id="3.30.70.2920">
    <property type="match status" value="1"/>
</dbReference>
<name>A0A3M9XS97_9HYPH</name>
<dbReference type="Proteomes" id="UP000268623">
    <property type="component" value="Unassembled WGS sequence"/>
</dbReference>
<evidence type="ECO:0000313" key="2">
    <source>
        <dbReference type="Proteomes" id="UP000268623"/>
    </source>
</evidence>
<accession>A0A3M9XS97</accession>
<evidence type="ECO:0000313" key="1">
    <source>
        <dbReference type="EMBL" id="RNJ51167.1"/>
    </source>
</evidence>
<reference evidence="1 2" key="1">
    <citation type="submission" date="2018-08" db="EMBL/GenBank/DDBJ databases">
        <title>Genome sequence of Methylocystis hirsuta CSC1, a methanotroph able to accumulate PHAs.</title>
        <authorList>
            <person name="Bordel S."/>
            <person name="Rodriguez E."/>
            <person name="Gancedo J."/>
            <person name="Munoz R."/>
        </authorList>
    </citation>
    <scope>NUCLEOTIDE SEQUENCE [LARGE SCALE GENOMIC DNA]</scope>
    <source>
        <strain evidence="1 2">CSC1</strain>
    </source>
</reference>
<dbReference type="EMBL" id="QWDD01000001">
    <property type="protein sequence ID" value="RNJ51167.1"/>
    <property type="molecule type" value="Genomic_DNA"/>
</dbReference>